<gene>
    <name evidence="2" type="ORF">C5L36_0A02460</name>
</gene>
<dbReference type="OrthoDB" id="4035606at2759"/>
<dbReference type="Proteomes" id="UP000249293">
    <property type="component" value="Chromosome 1"/>
</dbReference>
<dbReference type="RefSeq" id="XP_029319120.1">
    <property type="nucleotide sequence ID" value="XM_029463260.1"/>
</dbReference>
<accession>A0A2U9QX98</accession>
<reference evidence="2 3" key="1">
    <citation type="submission" date="2018-06" db="EMBL/GenBank/DDBJ databases">
        <title>Population genomics shows no distinction between pathogenic Candida krusei and environmental Pichia kudriavzevii: One species, four names.</title>
        <authorList>
            <person name="Douglass A.P."/>
            <person name="Offei B."/>
            <person name="Braun-Galleani S."/>
            <person name="Coughlan A.Y."/>
            <person name="Martos A."/>
            <person name="Ortiz-Merino R.A."/>
            <person name="Byrne K.P."/>
            <person name="Wolfe K.H."/>
        </authorList>
    </citation>
    <scope>NUCLEOTIDE SEQUENCE [LARGE SCALE GENOMIC DNA]</scope>
    <source>
        <strain evidence="2 3">CBS573</strain>
    </source>
</reference>
<feature type="compositionally biased region" description="Basic and acidic residues" evidence="1">
    <location>
        <begin position="1"/>
        <end position="13"/>
    </location>
</feature>
<protein>
    <submittedName>
        <fullName evidence="2">Uncharacterized protein</fullName>
    </submittedName>
</protein>
<evidence type="ECO:0000313" key="3">
    <source>
        <dbReference type="Proteomes" id="UP000249293"/>
    </source>
</evidence>
<dbReference type="AlphaFoldDB" id="A0A2U9QX98"/>
<dbReference type="SUPFAM" id="SSF89975">
    <property type="entry name" value="Hypothetical protein Yml108w"/>
    <property type="match status" value="1"/>
</dbReference>
<feature type="region of interest" description="Disordered" evidence="1">
    <location>
        <begin position="133"/>
        <end position="160"/>
    </location>
</feature>
<dbReference type="EMBL" id="CP028773">
    <property type="protein sequence ID" value="AWU73643.1"/>
    <property type="molecule type" value="Genomic_DNA"/>
</dbReference>
<feature type="compositionally biased region" description="Acidic residues" evidence="1">
    <location>
        <begin position="144"/>
        <end position="153"/>
    </location>
</feature>
<proteinExistence type="predicted"/>
<dbReference type="InterPro" id="IPR035946">
    <property type="entry name" value="YML108W-like_sf"/>
</dbReference>
<feature type="region of interest" description="Disordered" evidence="1">
    <location>
        <begin position="1"/>
        <end position="29"/>
    </location>
</feature>
<dbReference type="GeneID" id="40381353"/>
<dbReference type="VEuPathDB" id="FungiDB:C5L36_0A02460"/>
<evidence type="ECO:0000256" key="1">
    <source>
        <dbReference type="SAM" id="MobiDB-lite"/>
    </source>
</evidence>
<keyword evidence="3" id="KW-1185">Reference proteome</keyword>
<dbReference type="Pfam" id="PF08987">
    <property type="entry name" value="DUF1892"/>
    <property type="match status" value="1"/>
</dbReference>
<sequence>MSDEEYIVRREVEYGEEEEQSQLPNPSEDSVFDNEFRILILANTTINKDQNGNNRVNVEESDMEEILIRQVRTLDDVNEFFDAFDSEIAQPNEGHLKYEVGSDGLCVVLVDSVKIKDDAVTFINRFIKRYQGSDDGNNINHKEEEEEEEEEESRDSKRRK</sequence>
<dbReference type="InterPro" id="IPR015080">
    <property type="entry name" value="DUF1892"/>
</dbReference>
<organism evidence="2 3">
    <name type="scientific">Pichia kudriavzevii</name>
    <name type="common">Yeast</name>
    <name type="synonym">Issatchenkia orientalis</name>
    <dbReference type="NCBI Taxonomy" id="4909"/>
    <lineage>
        <taxon>Eukaryota</taxon>
        <taxon>Fungi</taxon>
        <taxon>Dikarya</taxon>
        <taxon>Ascomycota</taxon>
        <taxon>Saccharomycotina</taxon>
        <taxon>Pichiomycetes</taxon>
        <taxon>Pichiales</taxon>
        <taxon>Pichiaceae</taxon>
        <taxon>Pichia</taxon>
    </lineage>
</organism>
<dbReference type="KEGG" id="pkz:C5L36_0A02460"/>
<evidence type="ECO:0000313" key="2">
    <source>
        <dbReference type="EMBL" id="AWU73643.1"/>
    </source>
</evidence>
<dbReference type="Gene3D" id="3.10.20.250">
    <property type="entry name" value="YML108W-like"/>
    <property type="match status" value="1"/>
</dbReference>
<name>A0A2U9QX98_PICKU</name>